<reference evidence="1 2" key="1">
    <citation type="journal article" date="2011" name="J. Bacteriol.">
        <title>Complete genome sequences of two hemotropic Mycoplasmas, Mycoplasma haemofelis strain Ohio2 and Mycoplasma suis strain Illinois.</title>
        <authorList>
            <person name="Messick J.B."/>
            <person name="Santos A.P."/>
            <person name="Guimaraes A.M."/>
        </authorList>
    </citation>
    <scope>NUCLEOTIDE SEQUENCE [LARGE SCALE GENOMIC DNA]</scope>
    <source>
        <strain evidence="1 2">Illinois</strain>
    </source>
</reference>
<dbReference type="STRING" id="768700.MSU_0696"/>
<evidence type="ECO:0000313" key="2">
    <source>
        <dbReference type="Proteomes" id="UP000007484"/>
    </source>
</evidence>
<protein>
    <submittedName>
        <fullName evidence="1">Uncharacterized protein</fullName>
    </submittedName>
</protein>
<organism evidence="1 2">
    <name type="scientific">Mycoplasma suis (strain Illinois)</name>
    <dbReference type="NCBI Taxonomy" id="768700"/>
    <lineage>
        <taxon>Bacteria</taxon>
        <taxon>Bacillati</taxon>
        <taxon>Mycoplasmatota</taxon>
        <taxon>Mollicutes</taxon>
        <taxon>Mycoplasmataceae</taxon>
        <taxon>Mycoplasma</taxon>
    </lineage>
</organism>
<dbReference type="HOGENOM" id="CLU_1249481_0_0_14"/>
<accession>F0QRV7</accession>
<name>F0QRV7_MYCSL</name>
<proteinExistence type="predicted"/>
<dbReference type="RefSeq" id="WP_013610069.1">
    <property type="nucleotide sequence ID" value="NC_015155.1"/>
</dbReference>
<gene>
    <name evidence="1" type="ordered locus">MSU_0696</name>
</gene>
<keyword evidence="2" id="KW-1185">Reference proteome</keyword>
<dbReference type="EMBL" id="CP002525">
    <property type="protein sequence ID" value="ADX98227.1"/>
    <property type="molecule type" value="Genomic_DNA"/>
</dbReference>
<evidence type="ECO:0000313" key="1">
    <source>
        <dbReference type="EMBL" id="ADX98227.1"/>
    </source>
</evidence>
<dbReference type="KEGG" id="mss:MSU_0696"/>
<sequence>MLDSESKFEKVQGIWFDDIDWGVDVSYSNAGSNEENIEENCVYISGRYAYGCKKVSGKVRAGSSEKEWTSFQLRVGKEKAKLQKNGWGLMIGKAGFVMGLIELVKGQENERSGNFEEKWGEWFEEGKEEDNCLDVTYRTDEERKQEREEEEYTYKKKNVNESWRMAKKVKYWVLLKRCLLMKKCELRKVLREKILRNCVRGIVVSGRQTILERMVQGLWKK</sequence>
<dbReference type="Proteomes" id="UP000007484">
    <property type="component" value="Chromosome"/>
</dbReference>
<dbReference type="AlphaFoldDB" id="F0QRV7"/>